<proteinExistence type="inferred from homology"/>
<feature type="non-terminal residue" evidence="4">
    <location>
        <position position="440"/>
    </location>
</feature>
<comment type="similarity">
    <text evidence="1">Belongs to the peptidase A1 family.</text>
</comment>
<dbReference type="InterPro" id="IPR021109">
    <property type="entry name" value="Peptidase_aspartic_dom_sf"/>
</dbReference>
<dbReference type="CDD" id="cd05471">
    <property type="entry name" value="pepsin_like"/>
    <property type="match status" value="1"/>
</dbReference>
<sequence length="440" mass="48749">MIAVRYTEGVIRTQLASDVITLGTRTFGLATDISGDSFLLAKEINVPGFLGASQGRFESDSDYSTHIFSEIVKELPIPVFSLAFTESWGTLTLGGPDPIFHSKPITWINTLKGEAGWVTHLSSHVDIYAKGADPKTTPDSEIDYVRTDLDRVWFDSGTTYIWGDERAVKPLNEWMGADPLTGQVNCSTIPSLGSIVFSIGGNEDNPLLRLELSPAEYIIGKSTSHRCFTALNVVESSKNHWIFGLHVLKAFYTIYHYEYGIIGIAPYNVTATNPAGKAVVPGIHKVLDQEVKESLQRMPSSATPSKMNDIPAPIPSTYKIRPATEQDLPQINGIVNHEIAVSINNFNYGPRSEQDGFAWFRATIAGGYPIFVATTTVAETEEEIVAGYSSLGSFRQKDGYRFTAEYSLYIHHEHRQRGLGKRLLKDLLIEAKRRNFHSII</sequence>
<evidence type="ECO:0000313" key="5">
    <source>
        <dbReference type="Proteomes" id="UP000748756"/>
    </source>
</evidence>
<dbReference type="Pfam" id="PF00583">
    <property type="entry name" value="Acetyltransf_1"/>
    <property type="match status" value="1"/>
</dbReference>
<keyword evidence="5" id="KW-1185">Reference proteome</keyword>
<dbReference type="Gene3D" id="3.40.630.30">
    <property type="match status" value="1"/>
</dbReference>
<dbReference type="InterPro" id="IPR000182">
    <property type="entry name" value="GNAT_dom"/>
</dbReference>
<feature type="domain" description="Peptidase A1" evidence="3">
    <location>
        <begin position="1"/>
        <end position="265"/>
    </location>
</feature>
<evidence type="ECO:0000259" key="2">
    <source>
        <dbReference type="PROSITE" id="PS51186"/>
    </source>
</evidence>
<dbReference type="SUPFAM" id="SSF50630">
    <property type="entry name" value="Acid proteases"/>
    <property type="match status" value="1"/>
</dbReference>
<dbReference type="InterPro" id="IPR001461">
    <property type="entry name" value="Aspartic_peptidase_A1"/>
</dbReference>
<reference evidence="4" key="1">
    <citation type="journal article" date="2020" name="Fungal Divers.">
        <title>Resolving the Mortierellaceae phylogeny through synthesis of multi-gene phylogenetics and phylogenomics.</title>
        <authorList>
            <person name="Vandepol N."/>
            <person name="Liber J."/>
            <person name="Desiro A."/>
            <person name="Na H."/>
            <person name="Kennedy M."/>
            <person name="Barry K."/>
            <person name="Grigoriev I.V."/>
            <person name="Miller A.N."/>
            <person name="O'Donnell K."/>
            <person name="Stajich J.E."/>
            <person name="Bonito G."/>
        </authorList>
    </citation>
    <scope>NUCLEOTIDE SEQUENCE</scope>
    <source>
        <strain evidence="4">NRRL 6426</strain>
    </source>
</reference>
<evidence type="ECO:0000259" key="3">
    <source>
        <dbReference type="PROSITE" id="PS51767"/>
    </source>
</evidence>
<accession>A0A9P5V7Z6</accession>
<dbReference type="GO" id="GO:0006508">
    <property type="term" value="P:proteolysis"/>
    <property type="evidence" value="ECO:0007669"/>
    <property type="project" value="InterPro"/>
</dbReference>
<feature type="domain" description="N-acetyltransferase" evidence="2">
    <location>
        <begin position="318"/>
        <end position="440"/>
    </location>
</feature>
<dbReference type="GO" id="GO:0016747">
    <property type="term" value="F:acyltransferase activity, transferring groups other than amino-acyl groups"/>
    <property type="evidence" value="ECO:0007669"/>
    <property type="project" value="InterPro"/>
</dbReference>
<evidence type="ECO:0000313" key="4">
    <source>
        <dbReference type="EMBL" id="KAF9144404.1"/>
    </source>
</evidence>
<dbReference type="CDD" id="cd04301">
    <property type="entry name" value="NAT_SF"/>
    <property type="match status" value="1"/>
</dbReference>
<dbReference type="Proteomes" id="UP000748756">
    <property type="component" value="Unassembled WGS sequence"/>
</dbReference>
<evidence type="ECO:0000256" key="1">
    <source>
        <dbReference type="ARBA" id="ARBA00007447"/>
    </source>
</evidence>
<evidence type="ECO:0008006" key="6">
    <source>
        <dbReference type="Google" id="ProtNLM"/>
    </source>
</evidence>
<dbReference type="Gene3D" id="2.40.70.10">
    <property type="entry name" value="Acid Proteases"/>
    <property type="match status" value="1"/>
</dbReference>
<dbReference type="InterPro" id="IPR033121">
    <property type="entry name" value="PEPTIDASE_A1"/>
</dbReference>
<dbReference type="AlphaFoldDB" id="A0A9P5V7Z6"/>
<dbReference type="PROSITE" id="PS51767">
    <property type="entry name" value="PEPTIDASE_A1"/>
    <property type="match status" value="1"/>
</dbReference>
<dbReference type="SUPFAM" id="SSF55729">
    <property type="entry name" value="Acyl-CoA N-acyltransferases (Nat)"/>
    <property type="match status" value="1"/>
</dbReference>
<dbReference type="InterPro" id="IPR016181">
    <property type="entry name" value="Acyl_CoA_acyltransferase"/>
</dbReference>
<dbReference type="GO" id="GO:0004190">
    <property type="term" value="F:aspartic-type endopeptidase activity"/>
    <property type="evidence" value="ECO:0007669"/>
    <property type="project" value="InterPro"/>
</dbReference>
<dbReference type="PANTHER" id="PTHR47966">
    <property type="entry name" value="BETA-SITE APP-CLEAVING ENZYME, ISOFORM A-RELATED"/>
    <property type="match status" value="1"/>
</dbReference>
<organism evidence="4 5">
    <name type="scientific">Linnemannia schmuckeri</name>
    <dbReference type="NCBI Taxonomy" id="64567"/>
    <lineage>
        <taxon>Eukaryota</taxon>
        <taxon>Fungi</taxon>
        <taxon>Fungi incertae sedis</taxon>
        <taxon>Mucoromycota</taxon>
        <taxon>Mortierellomycotina</taxon>
        <taxon>Mortierellomycetes</taxon>
        <taxon>Mortierellales</taxon>
        <taxon>Mortierellaceae</taxon>
        <taxon>Linnemannia</taxon>
    </lineage>
</organism>
<dbReference type="OrthoDB" id="547311at2759"/>
<dbReference type="PROSITE" id="PS51186">
    <property type="entry name" value="GNAT"/>
    <property type="match status" value="1"/>
</dbReference>
<protein>
    <recommendedName>
        <fullName evidence="6">N-acetyltransferase domain-containing protein</fullName>
    </recommendedName>
</protein>
<gene>
    <name evidence="4" type="ORF">BG015_000124</name>
</gene>
<dbReference type="EMBL" id="JAAAUQ010001011">
    <property type="protein sequence ID" value="KAF9144404.1"/>
    <property type="molecule type" value="Genomic_DNA"/>
</dbReference>
<comment type="caution">
    <text evidence="4">The sequence shown here is derived from an EMBL/GenBank/DDBJ whole genome shotgun (WGS) entry which is preliminary data.</text>
</comment>
<dbReference type="InterPro" id="IPR034164">
    <property type="entry name" value="Pepsin-like_dom"/>
</dbReference>
<dbReference type="Pfam" id="PF00026">
    <property type="entry name" value="Asp"/>
    <property type="match status" value="1"/>
</dbReference>
<name>A0A9P5V7Z6_9FUNG</name>
<dbReference type="PANTHER" id="PTHR47966:SF6">
    <property type="entry name" value="PEPTIDASE A1 DOMAIN-CONTAINING PROTEIN"/>
    <property type="match status" value="1"/>
</dbReference>